<proteinExistence type="inferred from homology"/>
<dbReference type="InterPro" id="IPR000101">
    <property type="entry name" value="GGT_peptidase"/>
</dbReference>
<dbReference type="Proteomes" id="UP000689967">
    <property type="component" value="Unassembled WGS sequence"/>
</dbReference>
<evidence type="ECO:0000313" key="4">
    <source>
        <dbReference type="Proteomes" id="UP000689967"/>
    </source>
</evidence>
<sequence>MSGLKGLVVCPQPRAADAGAAVLREGGNAFDAALAAAFCQMLQDPFMCGLGGMGTLQFFEAAGGRHGMIDFHARAGAGVTPAMWAADSQGRSEISGYALFDDHRAELGYQAIMTPGTVAGLAHLHATFCTRDWADLLQPAIRMAREGVTVTPFFRDFLSRKPQPGLPDGLSRVSTTPACAALYLRPDGRLHEVGETLRHPEMAATLERLARHGAADFYSGGIAARIAEDFAAQGAFVTAADLAGYRVRESAPVIGSYRGHRIASNPPPGSGAVLIAMLNILENFDLSATHPGSARHYDLVARAMAAAHEDREAMLADPEFHDVPVEEMISKDRAARWAAKIREGWMPGGGVAAPPSCTTHLSVWDAAGNCVSLTHTLGTGAGVVTPGLGFNWNNAMKLFDMRPGRPNSMAPGKARTTGMVPTLVFKDDRPWMIVGAPGGSVIISAVLTTIVNAIDFGMSAVEAVSFPRIHCEAGPVFCEARVQADVVQALRELGHEVRHSPLSYDPGMSRAHAILLRDGVPTGGADPRGGGGVAYAW</sequence>
<accession>A0ABS6H6E3</accession>
<evidence type="ECO:0000313" key="3">
    <source>
        <dbReference type="EMBL" id="MBU8543553.1"/>
    </source>
</evidence>
<protein>
    <recommendedName>
        <fullName evidence="2">Glutathione hydrolase proenzyme</fullName>
        <ecNumber evidence="2">2.3.2.2</ecNumber>
        <ecNumber evidence="2">3.4.19.13</ecNumber>
    </recommendedName>
    <component>
        <recommendedName>
            <fullName evidence="2">Glutathione hydrolase large chain</fullName>
        </recommendedName>
    </component>
    <component>
        <recommendedName>
            <fullName evidence="2">Glutathione hydrolase small chain</fullName>
        </recommendedName>
    </component>
</protein>
<gene>
    <name evidence="3" type="primary">ggt</name>
    <name evidence="3" type="ORF">JJQ90_07545</name>
</gene>
<dbReference type="PANTHER" id="PTHR43199">
    <property type="entry name" value="GLUTATHIONE HYDROLASE"/>
    <property type="match status" value="1"/>
</dbReference>
<comment type="similarity">
    <text evidence="1 2">Belongs to the gamma-glutamyltransferase family.</text>
</comment>
<comment type="caution">
    <text evidence="3">The sequence shown here is derived from an EMBL/GenBank/DDBJ whole genome shotgun (WGS) entry which is preliminary data.</text>
</comment>
<dbReference type="Pfam" id="PF01019">
    <property type="entry name" value="G_glu_transpept"/>
    <property type="match status" value="1"/>
</dbReference>
<comment type="subunit">
    <text evidence="2">This enzyme consists of two polypeptide chains, which are synthesized in precursor form from a single polypeptide.</text>
</comment>
<keyword evidence="2" id="KW-0378">Hydrolase</keyword>
<dbReference type="NCBIfam" id="TIGR00066">
    <property type="entry name" value="g_glut_trans"/>
    <property type="match status" value="1"/>
</dbReference>
<keyword evidence="2" id="KW-0865">Zymogen</keyword>
<dbReference type="RefSeq" id="WP_216874040.1">
    <property type="nucleotide sequence ID" value="NZ_JAERQM010000002.1"/>
</dbReference>
<organism evidence="3 4">
    <name type="scientific">Falsiroseomonas oleicola</name>
    <dbReference type="NCBI Taxonomy" id="2801474"/>
    <lineage>
        <taxon>Bacteria</taxon>
        <taxon>Pseudomonadati</taxon>
        <taxon>Pseudomonadota</taxon>
        <taxon>Alphaproteobacteria</taxon>
        <taxon>Acetobacterales</taxon>
        <taxon>Roseomonadaceae</taxon>
        <taxon>Falsiroseomonas</taxon>
    </lineage>
</organism>
<reference evidence="3 4" key="1">
    <citation type="submission" date="2021-01" db="EMBL/GenBank/DDBJ databases">
        <title>Roseomonas sp. nov, a bacterium isolated from an oil production mixture in Yumen Oilfield.</title>
        <authorList>
            <person name="Wu D."/>
        </authorList>
    </citation>
    <scope>NUCLEOTIDE SEQUENCE [LARGE SCALE GENOMIC DNA]</scope>
    <source>
        <strain evidence="3 4">ROY-5-3</strain>
    </source>
</reference>
<dbReference type="EC" id="2.3.2.2" evidence="2"/>
<dbReference type="PANTHER" id="PTHR43199:SF1">
    <property type="entry name" value="GLUTATHIONE HYDROLASE PROENZYME"/>
    <property type="match status" value="1"/>
</dbReference>
<comment type="catalytic activity">
    <reaction evidence="2">
        <text>an S-substituted glutathione + H2O = an S-substituted L-cysteinylglycine + L-glutamate</text>
        <dbReference type="Rhea" id="RHEA:59468"/>
        <dbReference type="ChEBI" id="CHEBI:15377"/>
        <dbReference type="ChEBI" id="CHEBI:29985"/>
        <dbReference type="ChEBI" id="CHEBI:90779"/>
        <dbReference type="ChEBI" id="CHEBI:143103"/>
        <dbReference type="EC" id="3.4.19.13"/>
    </reaction>
</comment>
<keyword evidence="2 3" id="KW-0808">Transferase</keyword>
<comment type="catalytic activity">
    <reaction evidence="2">
        <text>an N-terminal (5-L-glutamyl)-[peptide] + an alpha-amino acid = 5-L-glutamyl amino acid + an N-terminal L-alpha-aminoacyl-[peptide]</text>
        <dbReference type="Rhea" id="RHEA:23904"/>
        <dbReference type="Rhea" id="RHEA-COMP:9780"/>
        <dbReference type="Rhea" id="RHEA-COMP:9795"/>
        <dbReference type="ChEBI" id="CHEBI:77644"/>
        <dbReference type="ChEBI" id="CHEBI:78597"/>
        <dbReference type="ChEBI" id="CHEBI:78599"/>
        <dbReference type="ChEBI" id="CHEBI:78608"/>
        <dbReference type="EC" id="2.3.2.2"/>
    </reaction>
</comment>
<name>A0ABS6H6E3_9PROT</name>
<keyword evidence="2" id="KW-0317">Glutathione biosynthesis</keyword>
<comment type="catalytic activity">
    <reaction evidence="2">
        <text>glutathione + H2O = L-cysteinylglycine + L-glutamate</text>
        <dbReference type="Rhea" id="RHEA:28807"/>
        <dbReference type="ChEBI" id="CHEBI:15377"/>
        <dbReference type="ChEBI" id="CHEBI:29985"/>
        <dbReference type="ChEBI" id="CHEBI:57925"/>
        <dbReference type="ChEBI" id="CHEBI:61694"/>
        <dbReference type="EC" id="3.4.19.13"/>
    </reaction>
</comment>
<keyword evidence="2 3" id="KW-0012">Acyltransferase</keyword>
<comment type="PTM">
    <text evidence="2">Cleaved by autocatalysis into a large and a small subunit.</text>
</comment>
<evidence type="ECO:0000256" key="1">
    <source>
        <dbReference type="ARBA" id="ARBA00009381"/>
    </source>
</evidence>
<evidence type="ECO:0000256" key="2">
    <source>
        <dbReference type="RuleBase" id="RU368036"/>
    </source>
</evidence>
<dbReference type="GO" id="GO:0103068">
    <property type="term" value="F:leukotriene C4 gamma-glutamyl transferase activity"/>
    <property type="evidence" value="ECO:0007669"/>
    <property type="project" value="UniProtKB-EC"/>
</dbReference>
<dbReference type="EMBL" id="JAERQM010000002">
    <property type="protein sequence ID" value="MBU8543553.1"/>
    <property type="molecule type" value="Genomic_DNA"/>
</dbReference>
<dbReference type="InterPro" id="IPR051792">
    <property type="entry name" value="GGT_bact"/>
</dbReference>
<comment type="pathway">
    <text evidence="2">Sulfur metabolism; glutathione metabolism.</text>
</comment>
<dbReference type="EC" id="3.4.19.13" evidence="2"/>
<keyword evidence="4" id="KW-1185">Reference proteome</keyword>